<reference evidence="8" key="1">
    <citation type="submission" date="2018-02" db="EMBL/GenBank/DDBJ databases">
        <title>Rhizophora mucronata_Transcriptome.</title>
        <authorList>
            <person name="Meera S.P."/>
            <person name="Sreeshan A."/>
            <person name="Augustine A."/>
        </authorList>
    </citation>
    <scope>NUCLEOTIDE SEQUENCE</scope>
    <source>
        <tissue evidence="8">Leaf</tissue>
    </source>
</reference>
<keyword evidence="4 7" id="KW-0333">Golgi apparatus</keyword>
<dbReference type="PANTHER" id="PTHR31889:SF52">
    <property type="entry name" value="FUCOSYLTRANSFERASE"/>
    <property type="match status" value="1"/>
</dbReference>
<dbReference type="EMBL" id="GGEC01027757">
    <property type="protein sequence ID" value="MBX08241.1"/>
    <property type="molecule type" value="Transcribed_RNA"/>
</dbReference>
<comment type="function">
    <text evidence="7">May be involved in cell wall biosynthesis.</text>
</comment>
<evidence type="ECO:0000256" key="6">
    <source>
        <dbReference type="ARBA" id="ARBA00023316"/>
    </source>
</evidence>
<protein>
    <recommendedName>
        <fullName evidence="7">Fucosyltransferase</fullName>
        <ecNumber evidence="7">2.4.1.-</ecNumber>
    </recommendedName>
</protein>
<dbReference type="GO" id="GO:0009969">
    <property type="term" value="P:xyloglucan biosynthetic process"/>
    <property type="evidence" value="ECO:0007669"/>
    <property type="project" value="TreeGrafter"/>
</dbReference>
<evidence type="ECO:0000256" key="4">
    <source>
        <dbReference type="ARBA" id="ARBA00023034"/>
    </source>
</evidence>
<evidence type="ECO:0000256" key="5">
    <source>
        <dbReference type="ARBA" id="ARBA00023180"/>
    </source>
</evidence>
<evidence type="ECO:0000256" key="2">
    <source>
        <dbReference type="ARBA" id="ARBA00022676"/>
    </source>
</evidence>
<keyword evidence="5" id="KW-0325">Glycoprotein</keyword>
<comment type="subcellular location">
    <subcellularLocation>
        <location evidence="7">Golgi apparatus</location>
        <location evidence="7">Golgi stack membrane</location>
        <topology evidence="7">Single-pass type II membrane protein</topology>
    </subcellularLocation>
</comment>
<dbReference type="GO" id="GO:0032580">
    <property type="term" value="C:Golgi cisterna membrane"/>
    <property type="evidence" value="ECO:0007669"/>
    <property type="project" value="UniProtKB-SubCell"/>
</dbReference>
<keyword evidence="6 7" id="KW-0961">Cell wall biogenesis/degradation</keyword>
<dbReference type="EC" id="2.4.1.-" evidence="7"/>
<dbReference type="GO" id="GO:0008107">
    <property type="term" value="F:galactoside 2-alpha-L-fucosyltransferase activity"/>
    <property type="evidence" value="ECO:0007669"/>
    <property type="project" value="InterPro"/>
</dbReference>
<keyword evidence="3 7" id="KW-0808">Transferase</keyword>
<dbReference type="InterPro" id="IPR004938">
    <property type="entry name" value="XG_FTase"/>
</dbReference>
<dbReference type="Pfam" id="PF03254">
    <property type="entry name" value="XG_FTase"/>
    <property type="match status" value="1"/>
</dbReference>
<dbReference type="GO" id="GO:0071555">
    <property type="term" value="P:cell wall organization"/>
    <property type="evidence" value="ECO:0007669"/>
    <property type="project" value="UniProtKB-UniRule"/>
</dbReference>
<keyword evidence="2 7" id="KW-0328">Glycosyltransferase</keyword>
<dbReference type="AlphaFoldDB" id="A0A2P2KRB2"/>
<dbReference type="PANTHER" id="PTHR31889">
    <property type="entry name" value="FUCOSYLTRANSFERASE 2-RELATED"/>
    <property type="match status" value="1"/>
</dbReference>
<evidence type="ECO:0000256" key="3">
    <source>
        <dbReference type="ARBA" id="ARBA00022679"/>
    </source>
</evidence>
<name>A0A2P2KRB2_RHIMU</name>
<proteinExistence type="inferred from homology"/>
<organism evidence="8">
    <name type="scientific">Rhizophora mucronata</name>
    <name type="common">Asiatic mangrove</name>
    <dbReference type="NCBI Taxonomy" id="61149"/>
    <lineage>
        <taxon>Eukaryota</taxon>
        <taxon>Viridiplantae</taxon>
        <taxon>Streptophyta</taxon>
        <taxon>Embryophyta</taxon>
        <taxon>Tracheophyta</taxon>
        <taxon>Spermatophyta</taxon>
        <taxon>Magnoliopsida</taxon>
        <taxon>eudicotyledons</taxon>
        <taxon>Gunneridae</taxon>
        <taxon>Pentapetalae</taxon>
        <taxon>rosids</taxon>
        <taxon>fabids</taxon>
        <taxon>Malpighiales</taxon>
        <taxon>Rhizophoraceae</taxon>
        <taxon>Rhizophora</taxon>
    </lineage>
</organism>
<dbReference type="GO" id="GO:0042546">
    <property type="term" value="P:cell wall biogenesis"/>
    <property type="evidence" value="ECO:0007669"/>
    <property type="project" value="InterPro"/>
</dbReference>
<sequence length="385" mass="43945">MAANGLGNRMLSMASTFLYAVLTDRVRLIDDKADMKGLFCEPFPNSSWLVPRAFPHYNHERHLQTYENLLQSSIARSNSSTESSPSFLYLNLQHTKDEHDRQFHCDHGQALLRRVPAVFLNSDQYFVPTLFMTPSFNHELTKMFPDRETVFHFLGQYLFLPSNEAWGLITRFYRAYLANADERTGFQVRVFNPQSVPHQTVMDQMLACALKHGILPEVNEQNSVESLSKNWTSKAVLIASLYPEYAENLRAMYLTKATVTGDAVGVFQPSHDEKQKFYDNQQNMKALAEMYLLSLCDVLVTSAVSTFGYVAQSLGGLKPWILKKQNNEKTPNPPCWPALSMEPCFHYPPTYNCKAKTKLDVTSVFPYTKPCEDLRSGVKLVNEHL</sequence>
<comment type="similarity">
    <text evidence="1 7">Belongs to the glycosyltransferase 37 family.</text>
</comment>
<accession>A0A2P2KRB2</accession>
<dbReference type="Gene3D" id="3.40.50.11350">
    <property type="match status" value="1"/>
</dbReference>
<evidence type="ECO:0000313" key="8">
    <source>
        <dbReference type="EMBL" id="MBX08241.1"/>
    </source>
</evidence>
<evidence type="ECO:0000256" key="1">
    <source>
        <dbReference type="ARBA" id="ARBA00010481"/>
    </source>
</evidence>
<evidence type="ECO:0000256" key="7">
    <source>
        <dbReference type="RuleBase" id="RU367004"/>
    </source>
</evidence>